<name>A0A518HBD3_9BACT</name>
<keyword evidence="1" id="KW-0812">Transmembrane</keyword>
<dbReference type="PROSITE" id="PS51257">
    <property type="entry name" value="PROKAR_LIPOPROTEIN"/>
    <property type="match status" value="1"/>
</dbReference>
<reference evidence="2 3" key="1">
    <citation type="submission" date="2019-02" db="EMBL/GenBank/DDBJ databases">
        <title>Deep-cultivation of Planctomycetes and their phenomic and genomic characterization uncovers novel biology.</title>
        <authorList>
            <person name="Wiegand S."/>
            <person name="Jogler M."/>
            <person name="Boedeker C."/>
            <person name="Pinto D."/>
            <person name="Vollmers J."/>
            <person name="Rivas-Marin E."/>
            <person name="Kohn T."/>
            <person name="Peeters S.H."/>
            <person name="Heuer A."/>
            <person name="Rast P."/>
            <person name="Oberbeckmann S."/>
            <person name="Bunk B."/>
            <person name="Jeske O."/>
            <person name="Meyerdierks A."/>
            <person name="Storesund J.E."/>
            <person name="Kallscheuer N."/>
            <person name="Luecker S."/>
            <person name="Lage O.M."/>
            <person name="Pohl T."/>
            <person name="Merkel B.J."/>
            <person name="Hornburger P."/>
            <person name="Mueller R.-W."/>
            <person name="Bruemmer F."/>
            <person name="Labrenz M."/>
            <person name="Spormann A.M."/>
            <person name="Op den Camp H."/>
            <person name="Overmann J."/>
            <person name="Amann R."/>
            <person name="Jetten M.S.M."/>
            <person name="Mascher T."/>
            <person name="Medema M.H."/>
            <person name="Devos D.P."/>
            <person name="Kaster A.-K."/>
            <person name="Ovreas L."/>
            <person name="Rohde M."/>
            <person name="Galperin M.Y."/>
            <person name="Jogler C."/>
        </authorList>
    </citation>
    <scope>NUCLEOTIDE SEQUENCE [LARGE SCALE GENOMIC DNA]</scope>
    <source>
        <strain evidence="2 3">ElP</strain>
    </source>
</reference>
<protein>
    <recommendedName>
        <fullName evidence="4">PH domain-containing protein</fullName>
    </recommendedName>
</protein>
<feature type="transmembrane region" description="Helical" evidence="1">
    <location>
        <begin position="42"/>
        <end position="59"/>
    </location>
</feature>
<gene>
    <name evidence="2" type="ORF">ElP_60980</name>
</gene>
<keyword evidence="1" id="KW-0472">Membrane</keyword>
<accession>A0A518HBD3</accession>
<evidence type="ECO:0008006" key="4">
    <source>
        <dbReference type="Google" id="ProtNLM"/>
    </source>
</evidence>
<organism evidence="2 3">
    <name type="scientific">Tautonia plasticadhaerens</name>
    <dbReference type="NCBI Taxonomy" id="2527974"/>
    <lineage>
        <taxon>Bacteria</taxon>
        <taxon>Pseudomonadati</taxon>
        <taxon>Planctomycetota</taxon>
        <taxon>Planctomycetia</taxon>
        <taxon>Isosphaerales</taxon>
        <taxon>Isosphaeraceae</taxon>
        <taxon>Tautonia</taxon>
    </lineage>
</organism>
<dbReference type="Proteomes" id="UP000317835">
    <property type="component" value="Chromosome"/>
</dbReference>
<dbReference type="OrthoDB" id="9814580at2"/>
<evidence type="ECO:0000256" key="1">
    <source>
        <dbReference type="SAM" id="Phobius"/>
    </source>
</evidence>
<dbReference type="EMBL" id="CP036426">
    <property type="protein sequence ID" value="QDV38149.1"/>
    <property type="molecule type" value="Genomic_DNA"/>
</dbReference>
<keyword evidence="3" id="KW-1185">Reference proteome</keyword>
<keyword evidence="1" id="KW-1133">Transmembrane helix</keyword>
<evidence type="ECO:0000313" key="2">
    <source>
        <dbReference type="EMBL" id="QDV38149.1"/>
    </source>
</evidence>
<dbReference type="AlphaFoldDB" id="A0A518HBD3"/>
<evidence type="ECO:0000313" key="3">
    <source>
        <dbReference type="Proteomes" id="UP000317835"/>
    </source>
</evidence>
<sequence length="167" mass="18507">MDRCLDVVRLFPERGKFVSVALACLAVGLSCLLKAIDAGPSLATLLGAAFFLLGAINCLQSLDRSRCHIELGPEGFVERSPLRARLVRWSEVDEFDLLPLPRRRVWVVYRLAEPDGPRIPAWVRGARPRVVNLSDTYGLDAVTLVDLLNDWRGRFASDPRGPIGEPS</sequence>
<feature type="transmembrane region" description="Helical" evidence="1">
    <location>
        <begin position="17"/>
        <end position="36"/>
    </location>
</feature>
<dbReference type="RefSeq" id="WP_145276427.1">
    <property type="nucleotide sequence ID" value="NZ_CP036426.1"/>
</dbReference>
<dbReference type="KEGG" id="tpla:ElP_60980"/>
<proteinExistence type="predicted"/>